<evidence type="ECO:0000313" key="3">
    <source>
        <dbReference type="EMBL" id="AWB49260.1"/>
    </source>
</evidence>
<accession>A0A2S0UN93</accession>
<dbReference type="SUPFAM" id="SSF47616">
    <property type="entry name" value="GST C-terminal domain-like"/>
    <property type="match status" value="1"/>
</dbReference>
<gene>
    <name evidence="3" type="ORF">HYN69_12750</name>
</gene>
<name>A0A2S0UN93_9RHOB</name>
<evidence type="ECO:0000313" key="4">
    <source>
        <dbReference type="Proteomes" id="UP000244496"/>
    </source>
</evidence>
<keyword evidence="4" id="KW-1185">Reference proteome</keyword>
<dbReference type="SFLD" id="SFLDS00019">
    <property type="entry name" value="Glutathione_Transferase_(cytos"/>
    <property type="match status" value="1"/>
</dbReference>
<dbReference type="RefSeq" id="WP_108436077.1">
    <property type="nucleotide sequence ID" value="NZ_CP028918.1"/>
</dbReference>
<dbReference type="InterPro" id="IPR004045">
    <property type="entry name" value="Glutathione_S-Trfase_N"/>
</dbReference>
<dbReference type="AlphaFoldDB" id="A0A2S0UN93"/>
<organism evidence="3 4">
    <name type="scientific">Paragemmobacter aquarius</name>
    <dbReference type="NCBI Taxonomy" id="2169400"/>
    <lineage>
        <taxon>Bacteria</taxon>
        <taxon>Pseudomonadati</taxon>
        <taxon>Pseudomonadota</taxon>
        <taxon>Alphaproteobacteria</taxon>
        <taxon>Rhodobacterales</taxon>
        <taxon>Paracoccaceae</taxon>
        <taxon>Paragemmobacter</taxon>
    </lineage>
</organism>
<dbReference type="Gene3D" id="1.20.1050.10">
    <property type="match status" value="1"/>
</dbReference>
<dbReference type="Proteomes" id="UP000244496">
    <property type="component" value="Chromosome"/>
</dbReference>
<evidence type="ECO:0000259" key="2">
    <source>
        <dbReference type="PROSITE" id="PS50405"/>
    </source>
</evidence>
<sequence length="201" mass="21627">MRLLGTYGSPFVRRVGATLHLYAIPFDHAPLQTAADRDEITAHNPLGRIPALVLDDGTAIADSSAILDHLDETMGEAALTPRSGPARRRVLALTAIGLGTAEKYVAAWYETAMRPETHVWQPWLDRLQAQIVQGLAALEAEMTGPYLAGDSLTQADVTAICALDGVLIDMPDLIAPGAIPKLRGLRDRLADLDAFRLTAPE</sequence>
<dbReference type="InterPro" id="IPR036249">
    <property type="entry name" value="Thioredoxin-like_sf"/>
</dbReference>
<dbReference type="GO" id="GO:0006559">
    <property type="term" value="P:L-phenylalanine catabolic process"/>
    <property type="evidence" value="ECO:0007669"/>
    <property type="project" value="TreeGrafter"/>
</dbReference>
<dbReference type="PANTHER" id="PTHR42673">
    <property type="entry name" value="MALEYLACETOACETATE ISOMERASE"/>
    <property type="match status" value="1"/>
</dbReference>
<dbReference type="GO" id="GO:0016034">
    <property type="term" value="F:maleylacetoacetate isomerase activity"/>
    <property type="evidence" value="ECO:0007669"/>
    <property type="project" value="TreeGrafter"/>
</dbReference>
<dbReference type="GO" id="GO:0004364">
    <property type="term" value="F:glutathione transferase activity"/>
    <property type="evidence" value="ECO:0007669"/>
    <property type="project" value="TreeGrafter"/>
</dbReference>
<dbReference type="InterPro" id="IPR036282">
    <property type="entry name" value="Glutathione-S-Trfase_C_sf"/>
</dbReference>
<proteinExistence type="predicted"/>
<dbReference type="GO" id="GO:0006749">
    <property type="term" value="P:glutathione metabolic process"/>
    <property type="evidence" value="ECO:0007669"/>
    <property type="project" value="TreeGrafter"/>
</dbReference>
<feature type="domain" description="GST C-terminal" evidence="2">
    <location>
        <begin position="80"/>
        <end position="201"/>
    </location>
</feature>
<dbReference type="Pfam" id="PF13409">
    <property type="entry name" value="GST_N_2"/>
    <property type="match status" value="1"/>
</dbReference>
<protein>
    <submittedName>
        <fullName evidence="3">Glutathione S-transferase family protein</fullName>
    </submittedName>
</protein>
<evidence type="ECO:0000259" key="1">
    <source>
        <dbReference type="PROSITE" id="PS50404"/>
    </source>
</evidence>
<dbReference type="PROSITE" id="PS50405">
    <property type="entry name" value="GST_CTER"/>
    <property type="match status" value="1"/>
</dbReference>
<reference evidence="3 4" key="1">
    <citation type="submission" date="2018-04" db="EMBL/GenBank/DDBJ databases">
        <title>Genome sequencing of Gemmobacter.</title>
        <authorList>
            <person name="Yi H."/>
            <person name="Baek M.-G."/>
        </authorList>
    </citation>
    <scope>NUCLEOTIDE SEQUENCE [LARGE SCALE GENOMIC DNA]</scope>
    <source>
        <strain evidence="3 4">HYN0069</strain>
    </source>
</reference>
<dbReference type="InterPro" id="IPR040079">
    <property type="entry name" value="Glutathione_S-Trfase"/>
</dbReference>
<feature type="domain" description="GST N-terminal" evidence="1">
    <location>
        <begin position="1"/>
        <end position="78"/>
    </location>
</feature>
<dbReference type="Gene3D" id="3.40.30.10">
    <property type="entry name" value="Glutaredoxin"/>
    <property type="match status" value="1"/>
</dbReference>
<dbReference type="PROSITE" id="PS50404">
    <property type="entry name" value="GST_NTER"/>
    <property type="match status" value="1"/>
</dbReference>
<dbReference type="SUPFAM" id="SSF52833">
    <property type="entry name" value="Thioredoxin-like"/>
    <property type="match status" value="1"/>
</dbReference>
<dbReference type="KEGG" id="geh:HYN69_12750"/>
<keyword evidence="3" id="KW-0808">Transferase</keyword>
<dbReference type="InterPro" id="IPR010987">
    <property type="entry name" value="Glutathione-S-Trfase_C-like"/>
</dbReference>
<dbReference type="PANTHER" id="PTHR42673:SF4">
    <property type="entry name" value="MALEYLACETOACETATE ISOMERASE"/>
    <property type="match status" value="1"/>
</dbReference>
<dbReference type="Pfam" id="PF13410">
    <property type="entry name" value="GST_C_2"/>
    <property type="match status" value="1"/>
</dbReference>
<dbReference type="EMBL" id="CP028918">
    <property type="protein sequence ID" value="AWB49260.1"/>
    <property type="molecule type" value="Genomic_DNA"/>
</dbReference>
<dbReference type="OrthoDB" id="9795329at2"/>